<sequence length="73" mass="8504">MIIVNIRKMVERMRNYFSTLTWWLVDWMEREPQINSNAIKGVARLAREFSGLIAMSHVGIIGEAMIGEAYQEM</sequence>
<keyword evidence="2" id="KW-1185">Reference proteome</keyword>
<accession>R0GSG3</accession>
<dbReference type="Proteomes" id="UP000029121">
    <property type="component" value="Unassembled WGS sequence"/>
</dbReference>
<evidence type="ECO:0000313" key="1">
    <source>
        <dbReference type="EMBL" id="EOA15280.1"/>
    </source>
</evidence>
<gene>
    <name evidence="1" type="ORF">CARUB_v10028680mg</name>
</gene>
<name>R0GSG3_9BRAS</name>
<organism evidence="1 2">
    <name type="scientific">Capsella rubella</name>
    <dbReference type="NCBI Taxonomy" id="81985"/>
    <lineage>
        <taxon>Eukaryota</taxon>
        <taxon>Viridiplantae</taxon>
        <taxon>Streptophyta</taxon>
        <taxon>Embryophyta</taxon>
        <taxon>Tracheophyta</taxon>
        <taxon>Spermatophyta</taxon>
        <taxon>Magnoliopsida</taxon>
        <taxon>eudicotyledons</taxon>
        <taxon>Gunneridae</taxon>
        <taxon>Pentapetalae</taxon>
        <taxon>rosids</taxon>
        <taxon>malvids</taxon>
        <taxon>Brassicales</taxon>
        <taxon>Brassicaceae</taxon>
        <taxon>Camelineae</taxon>
        <taxon>Capsella</taxon>
    </lineage>
</organism>
<evidence type="ECO:0000313" key="2">
    <source>
        <dbReference type="Proteomes" id="UP000029121"/>
    </source>
</evidence>
<dbReference type="AlphaFoldDB" id="R0GSG3"/>
<proteinExistence type="predicted"/>
<dbReference type="EMBL" id="KB870812">
    <property type="protein sequence ID" value="EOA15280.1"/>
    <property type="molecule type" value="Genomic_DNA"/>
</dbReference>
<reference evidence="2" key="1">
    <citation type="journal article" date="2013" name="Nat. Genet.">
        <title>The Capsella rubella genome and the genomic consequences of rapid mating system evolution.</title>
        <authorList>
            <person name="Slotte T."/>
            <person name="Hazzouri K.M."/>
            <person name="Agren J.A."/>
            <person name="Koenig D."/>
            <person name="Maumus F."/>
            <person name="Guo Y.L."/>
            <person name="Steige K."/>
            <person name="Platts A.E."/>
            <person name="Escobar J.S."/>
            <person name="Newman L.K."/>
            <person name="Wang W."/>
            <person name="Mandakova T."/>
            <person name="Vello E."/>
            <person name="Smith L.M."/>
            <person name="Henz S.R."/>
            <person name="Steffen J."/>
            <person name="Takuno S."/>
            <person name="Brandvain Y."/>
            <person name="Coop G."/>
            <person name="Andolfatto P."/>
            <person name="Hu T.T."/>
            <person name="Blanchette M."/>
            <person name="Clark R.M."/>
            <person name="Quesneville H."/>
            <person name="Nordborg M."/>
            <person name="Gaut B.S."/>
            <person name="Lysak M.A."/>
            <person name="Jenkins J."/>
            <person name="Grimwood J."/>
            <person name="Chapman J."/>
            <person name="Prochnik S."/>
            <person name="Shu S."/>
            <person name="Rokhsar D."/>
            <person name="Schmutz J."/>
            <person name="Weigel D."/>
            <person name="Wright S.I."/>
        </authorList>
    </citation>
    <scope>NUCLEOTIDE SEQUENCE [LARGE SCALE GENOMIC DNA]</scope>
    <source>
        <strain evidence="2">cv. Monte Gargano</strain>
    </source>
</reference>
<protein>
    <submittedName>
        <fullName evidence="1">Uncharacterized protein</fullName>
    </submittedName>
</protein>